<evidence type="ECO:0000256" key="9">
    <source>
        <dbReference type="ARBA" id="ARBA00023157"/>
    </source>
</evidence>
<evidence type="ECO:0000256" key="2">
    <source>
        <dbReference type="ARBA" id="ARBA00022475"/>
    </source>
</evidence>
<dbReference type="InterPro" id="IPR018000">
    <property type="entry name" value="Neurotransmitter_ion_chnl_CS"/>
</dbReference>
<evidence type="ECO:0000256" key="15">
    <source>
        <dbReference type="ARBA" id="ARBA00034104"/>
    </source>
</evidence>
<dbReference type="PROSITE" id="PS00236">
    <property type="entry name" value="NEUROTR_ION_CHANNEL"/>
    <property type="match status" value="1"/>
</dbReference>
<feature type="domain" description="Neurotransmitter-gated ion-channel transmembrane" evidence="18">
    <location>
        <begin position="253"/>
        <end position="338"/>
    </location>
</feature>
<evidence type="ECO:0000256" key="11">
    <source>
        <dbReference type="ARBA" id="ARBA00023180"/>
    </source>
</evidence>
<dbReference type="Proteomes" id="UP001318040">
    <property type="component" value="Chromosome 26"/>
</dbReference>
<dbReference type="InterPro" id="IPR006201">
    <property type="entry name" value="Neur_channel"/>
</dbReference>
<dbReference type="GeneID" id="116946054"/>
<feature type="transmembrane region" description="Helical" evidence="16">
    <location>
        <begin position="281"/>
        <end position="300"/>
    </location>
</feature>
<dbReference type="AlphaFoldDB" id="A0AAJ7TH11"/>
<keyword evidence="11" id="KW-0325">Glycoprotein</keyword>
<comment type="similarity">
    <text evidence="16">Belongs to the ligand-gated ion channel (TC 1.A.9) family.</text>
</comment>
<dbReference type="GO" id="GO:0005230">
    <property type="term" value="F:extracellular ligand-gated monoatomic ion channel activity"/>
    <property type="evidence" value="ECO:0007669"/>
    <property type="project" value="InterPro"/>
</dbReference>
<dbReference type="Pfam" id="PF02931">
    <property type="entry name" value="Neur_chan_LBD"/>
    <property type="match status" value="1"/>
</dbReference>
<dbReference type="InterPro" id="IPR036719">
    <property type="entry name" value="Neuro-gated_channel_TM_sf"/>
</dbReference>
<feature type="transmembrane region" description="Helical" evidence="16">
    <location>
        <begin position="312"/>
        <end position="334"/>
    </location>
</feature>
<evidence type="ECO:0000313" key="19">
    <source>
        <dbReference type="Proteomes" id="UP001318040"/>
    </source>
</evidence>
<dbReference type="InterPro" id="IPR006202">
    <property type="entry name" value="Neur_chan_lig-bd"/>
</dbReference>
<keyword evidence="2" id="KW-1003">Cell membrane</keyword>
<feature type="signal peptide" evidence="16">
    <location>
        <begin position="1"/>
        <end position="25"/>
    </location>
</feature>
<evidence type="ECO:0000256" key="14">
    <source>
        <dbReference type="ARBA" id="ARBA00023303"/>
    </source>
</evidence>
<evidence type="ECO:0000259" key="17">
    <source>
        <dbReference type="Pfam" id="PF02931"/>
    </source>
</evidence>
<feature type="transmembrane region" description="Helical" evidence="16">
    <location>
        <begin position="251"/>
        <end position="269"/>
    </location>
</feature>
<evidence type="ECO:0000256" key="13">
    <source>
        <dbReference type="ARBA" id="ARBA00023257"/>
    </source>
</evidence>
<dbReference type="InterPro" id="IPR036734">
    <property type="entry name" value="Neur_chan_lig-bd_sf"/>
</dbReference>
<comment type="subcellular location">
    <subcellularLocation>
        <location evidence="15">Postsynaptic cell membrane</location>
        <topology evidence="15">Multi-pass membrane protein</topology>
    </subcellularLocation>
</comment>
<dbReference type="PRINTS" id="PR00252">
    <property type="entry name" value="NRIONCHANNEL"/>
</dbReference>
<feature type="chain" id="PRO_5042315054" evidence="16">
    <location>
        <begin position="26"/>
        <end position="400"/>
    </location>
</feature>
<evidence type="ECO:0000313" key="20">
    <source>
        <dbReference type="RefSeq" id="XP_032816780.1"/>
    </source>
</evidence>
<dbReference type="InterPro" id="IPR006029">
    <property type="entry name" value="Neurotrans-gated_channel_TM"/>
</dbReference>
<evidence type="ECO:0000256" key="4">
    <source>
        <dbReference type="ARBA" id="ARBA00022729"/>
    </source>
</evidence>
<dbReference type="PRINTS" id="PR00253">
    <property type="entry name" value="GABAARECEPTR"/>
</dbReference>
<sequence>MAVTPLSIVAVACFCCLGSNRDVAAVPAGNLAPFDSLGTLGTTTAYERRIRPNVGGPPVVVNASIVIKRFGPVTETSMDYQISIFLQLRWNDPQIQQLLANAMLKEDSIDLGNNYYDLLWKPVLFFENEKSANVHAITSDNKMLRLYRNGDVFHSMRVTMLLECAMILRDYPMDLQHCHMNMESYGYTTNDVILQWNSTDPVIFNVSTATTTFTVSEKGILGNCSKTYDSGPYSCISVEFDLSRDIGYNLIQLYIPSMLLVIISWLSFWIDMSAAPARASLGITTILTITTQSSAANSQLPKVSYIKAIDVWMGMCQVFVFAALLEFAAVNVMARQGKHAVKLVGENSSPKEKVGAEDKKKMYVRCAHRIDYFSRIIFPIAFFILNIFYWVFYKVVLKFN</sequence>
<feature type="transmembrane region" description="Helical" evidence="16">
    <location>
        <begin position="372"/>
        <end position="392"/>
    </location>
</feature>
<keyword evidence="7 16" id="KW-0406">Ion transport</keyword>
<keyword evidence="13" id="KW-0628">Postsynaptic cell membrane</keyword>
<evidence type="ECO:0000256" key="1">
    <source>
        <dbReference type="ARBA" id="ARBA00022448"/>
    </source>
</evidence>
<dbReference type="RefSeq" id="XP_032816780.1">
    <property type="nucleotide sequence ID" value="XM_032960889.1"/>
</dbReference>
<evidence type="ECO:0000256" key="8">
    <source>
        <dbReference type="ARBA" id="ARBA00023136"/>
    </source>
</evidence>
<keyword evidence="9" id="KW-1015">Disulfide bond</keyword>
<accession>A0AAJ7TH11</accession>
<dbReference type="GO" id="GO:0034707">
    <property type="term" value="C:chloride channel complex"/>
    <property type="evidence" value="ECO:0007669"/>
    <property type="project" value="UniProtKB-KW"/>
</dbReference>
<keyword evidence="10" id="KW-0869">Chloride channel</keyword>
<reference evidence="20" key="1">
    <citation type="submission" date="2025-08" db="UniProtKB">
        <authorList>
            <consortium name="RefSeq"/>
        </authorList>
    </citation>
    <scope>IDENTIFICATION</scope>
    <source>
        <tissue evidence="20">Sperm</tissue>
    </source>
</reference>
<dbReference type="InterPro" id="IPR006028">
    <property type="entry name" value="GABAA/Glycine_rcpt"/>
</dbReference>
<dbReference type="GO" id="GO:0004888">
    <property type="term" value="F:transmembrane signaling receptor activity"/>
    <property type="evidence" value="ECO:0007669"/>
    <property type="project" value="InterPro"/>
</dbReference>
<evidence type="ECO:0000256" key="6">
    <source>
        <dbReference type="ARBA" id="ARBA00023018"/>
    </source>
</evidence>
<feature type="domain" description="Neurotransmitter-gated ion-channel ligand-binding" evidence="17">
    <location>
        <begin position="44"/>
        <end position="244"/>
    </location>
</feature>
<evidence type="ECO:0000256" key="10">
    <source>
        <dbReference type="ARBA" id="ARBA00023173"/>
    </source>
</evidence>
<dbReference type="GO" id="GO:0045211">
    <property type="term" value="C:postsynaptic membrane"/>
    <property type="evidence" value="ECO:0007669"/>
    <property type="project" value="UniProtKB-SubCell"/>
</dbReference>
<keyword evidence="3 16" id="KW-0812">Transmembrane</keyword>
<dbReference type="Gene3D" id="1.20.58.390">
    <property type="entry name" value="Neurotransmitter-gated ion-channel transmembrane domain"/>
    <property type="match status" value="1"/>
</dbReference>
<dbReference type="InterPro" id="IPR038050">
    <property type="entry name" value="Neuro_actylchol_rec"/>
</dbReference>
<keyword evidence="14 16" id="KW-0407">Ion channel</keyword>
<dbReference type="CDD" id="cd19049">
    <property type="entry name" value="LGIC_TM_anion"/>
    <property type="match status" value="1"/>
</dbReference>
<evidence type="ECO:0000256" key="7">
    <source>
        <dbReference type="ARBA" id="ARBA00023065"/>
    </source>
</evidence>
<dbReference type="GO" id="GO:0005254">
    <property type="term" value="F:chloride channel activity"/>
    <property type="evidence" value="ECO:0007669"/>
    <property type="project" value="UniProtKB-KW"/>
</dbReference>
<evidence type="ECO:0000256" key="3">
    <source>
        <dbReference type="ARBA" id="ARBA00022692"/>
    </source>
</evidence>
<dbReference type="Gene3D" id="2.70.170.10">
    <property type="entry name" value="Neurotransmitter-gated ion-channel ligand-binding domain"/>
    <property type="match status" value="1"/>
</dbReference>
<organism evidence="19 20">
    <name type="scientific">Petromyzon marinus</name>
    <name type="common">Sea lamprey</name>
    <dbReference type="NCBI Taxonomy" id="7757"/>
    <lineage>
        <taxon>Eukaryota</taxon>
        <taxon>Metazoa</taxon>
        <taxon>Chordata</taxon>
        <taxon>Craniata</taxon>
        <taxon>Vertebrata</taxon>
        <taxon>Cyclostomata</taxon>
        <taxon>Hyperoartia</taxon>
        <taxon>Petromyzontiformes</taxon>
        <taxon>Petromyzontidae</taxon>
        <taxon>Petromyzon</taxon>
    </lineage>
</organism>
<evidence type="ECO:0000256" key="16">
    <source>
        <dbReference type="RuleBase" id="RU000687"/>
    </source>
</evidence>
<dbReference type="SUPFAM" id="SSF63712">
    <property type="entry name" value="Nicotinic receptor ligand binding domain-like"/>
    <property type="match status" value="1"/>
</dbReference>
<dbReference type="NCBIfam" id="TIGR00860">
    <property type="entry name" value="LIC"/>
    <property type="match status" value="1"/>
</dbReference>
<dbReference type="Pfam" id="PF02932">
    <property type="entry name" value="Neur_chan_memb"/>
    <property type="match status" value="1"/>
</dbReference>
<keyword evidence="4 16" id="KW-0732">Signal</keyword>
<keyword evidence="6" id="KW-0770">Synapse</keyword>
<dbReference type="FunFam" id="1.20.58.390:FF:000067">
    <property type="entry name" value="Glycine receptor subunit alpha-2"/>
    <property type="match status" value="1"/>
</dbReference>
<evidence type="ECO:0000259" key="18">
    <source>
        <dbReference type="Pfam" id="PF02932"/>
    </source>
</evidence>
<proteinExistence type="inferred from homology"/>
<keyword evidence="5 16" id="KW-1133">Transmembrane helix</keyword>
<protein>
    <submittedName>
        <fullName evidence="20">Glycine receptor subunit alpha-2-like</fullName>
    </submittedName>
</protein>
<keyword evidence="12" id="KW-0868">Chloride</keyword>
<evidence type="ECO:0000256" key="12">
    <source>
        <dbReference type="ARBA" id="ARBA00023214"/>
    </source>
</evidence>
<keyword evidence="1 16" id="KW-0813">Transport</keyword>
<name>A0AAJ7TH11_PETMA</name>
<dbReference type="PANTHER" id="PTHR18945">
    <property type="entry name" value="NEUROTRANSMITTER GATED ION CHANNEL"/>
    <property type="match status" value="1"/>
</dbReference>
<keyword evidence="8 16" id="KW-0472">Membrane</keyword>
<gene>
    <name evidence="20" type="primary">LOC116946054</name>
</gene>
<keyword evidence="19" id="KW-1185">Reference proteome</keyword>
<dbReference type="KEGG" id="pmrn:116946054"/>
<dbReference type="SUPFAM" id="SSF90112">
    <property type="entry name" value="Neurotransmitter-gated ion-channel transmembrane pore"/>
    <property type="match status" value="1"/>
</dbReference>
<evidence type="ECO:0000256" key="5">
    <source>
        <dbReference type="ARBA" id="ARBA00022989"/>
    </source>
</evidence>